<keyword evidence="3" id="KW-1185">Reference proteome</keyword>
<sequence>MLQRKPALHLRFRANEIGKAFHLHQIHLSILECASRKLAMFRHSAMLEGRELFQKRVHHCFTAVDMNLNAIFARKRGWTRKNQDKAAVYHQTVTSPNRSQRGLPRLRQRTGKGFGNTERLISADTDHSNAGR</sequence>
<comment type="caution">
    <text evidence="2">The sequence shown here is derived from an EMBL/GenBank/DDBJ whole genome shotgun (WGS) entry which is preliminary data.</text>
</comment>
<proteinExistence type="predicted"/>
<reference evidence="2 3" key="1">
    <citation type="journal article" date="2020" name="Genome Biol. Evol.">
        <title>Rhizobium dioscoreae sp. nov., a plant growth-promoting bacterium isolated from yam (Dioscorea species).</title>
        <authorList>
            <person name="Ouyabe M."/>
            <person name="Tanaka N."/>
            <person name="Shiwa Y."/>
            <person name="Fujita N."/>
            <person name="Kikuno H."/>
            <person name="Babil P."/>
            <person name="Shiwachi H."/>
        </authorList>
    </citation>
    <scope>NUCLEOTIDE SEQUENCE [LARGE SCALE GENOMIC DNA]</scope>
    <source>
        <strain evidence="2 3">S-93</strain>
    </source>
</reference>
<organism evidence="2 3">
    <name type="scientific">Rhizobium dioscoreae</name>
    <dbReference type="NCBI Taxonomy" id="2653122"/>
    <lineage>
        <taxon>Bacteria</taxon>
        <taxon>Pseudomonadati</taxon>
        <taxon>Pseudomonadota</taxon>
        <taxon>Alphaproteobacteria</taxon>
        <taxon>Hyphomicrobiales</taxon>
        <taxon>Rhizobiaceae</taxon>
        <taxon>Rhizobium/Agrobacterium group</taxon>
        <taxon>Rhizobium</taxon>
    </lineage>
</organism>
<accession>A0ABQ0ZBQ3</accession>
<evidence type="ECO:0000313" key="2">
    <source>
        <dbReference type="EMBL" id="GES52639.1"/>
    </source>
</evidence>
<evidence type="ECO:0000256" key="1">
    <source>
        <dbReference type="SAM" id="MobiDB-lite"/>
    </source>
</evidence>
<name>A0ABQ0ZBQ3_9HYPH</name>
<protein>
    <submittedName>
        <fullName evidence="2">Uncharacterized protein</fullName>
    </submittedName>
</protein>
<dbReference type="Proteomes" id="UP000390335">
    <property type="component" value="Unassembled WGS sequence"/>
</dbReference>
<feature type="compositionally biased region" description="Polar residues" evidence="1">
    <location>
        <begin position="91"/>
        <end position="100"/>
    </location>
</feature>
<gene>
    <name evidence="2" type="ORF">RsS93_52530</name>
</gene>
<feature type="region of interest" description="Disordered" evidence="1">
    <location>
        <begin position="83"/>
        <end position="132"/>
    </location>
</feature>
<dbReference type="EMBL" id="BLAJ01000009">
    <property type="protein sequence ID" value="GES52639.1"/>
    <property type="molecule type" value="Genomic_DNA"/>
</dbReference>
<evidence type="ECO:0000313" key="3">
    <source>
        <dbReference type="Proteomes" id="UP000390335"/>
    </source>
</evidence>